<protein>
    <submittedName>
        <fullName evidence="9">SOS mutagenesis protein UmuD</fullName>
    </submittedName>
</protein>
<dbReference type="PRINTS" id="PR00726">
    <property type="entry name" value="LEXASERPTASE"/>
</dbReference>
<dbReference type="GO" id="GO:0006355">
    <property type="term" value="P:regulation of DNA-templated transcription"/>
    <property type="evidence" value="ECO:0007669"/>
    <property type="project" value="InterPro"/>
</dbReference>
<evidence type="ECO:0000256" key="3">
    <source>
        <dbReference type="ARBA" id="ARBA00022801"/>
    </source>
</evidence>
<dbReference type="CDD" id="cd06529">
    <property type="entry name" value="S24_LexA-like"/>
    <property type="match status" value="1"/>
</dbReference>
<dbReference type="GO" id="GO:0003677">
    <property type="term" value="F:DNA binding"/>
    <property type="evidence" value="ECO:0007669"/>
    <property type="project" value="InterPro"/>
</dbReference>
<reference evidence="9" key="1">
    <citation type="submission" date="2016-05" db="EMBL/GenBank/DDBJ databases">
        <authorList>
            <person name="Lavstsen T."/>
            <person name="Jespersen J.S."/>
        </authorList>
    </citation>
    <scope>NUCLEOTIDE SEQUENCE</scope>
    <source>
        <strain evidence="9">PFRJS10</strain>
    </source>
</reference>
<dbReference type="PANTHER" id="PTHR33516">
    <property type="entry name" value="LEXA REPRESSOR"/>
    <property type="match status" value="1"/>
</dbReference>
<evidence type="ECO:0000256" key="6">
    <source>
        <dbReference type="ARBA" id="ARBA00023236"/>
    </source>
</evidence>
<proteinExistence type="inferred from homology"/>
<dbReference type="InterPro" id="IPR006197">
    <property type="entry name" value="Peptidase_S24_LexA"/>
</dbReference>
<dbReference type="GO" id="GO:0006281">
    <property type="term" value="P:DNA repair"/>
    <property type="evidence" value="ECO:0007669"/>
    <property type="project" value="UniProtKB-KW"/>
</dbReference>
<evidence type="ECO:0000256" key="4">
    <source>
        <dbReference type="ARBA" id="ARBA00022813"/>
    </source>
</evidence>
<dbReference type="InterPro" id="IPR039418">
    <property type="entry name" value="LexA-like"/>
</dbReference>
<dbReference type="Pfam" id="PF00717">
    <property type="entry name" value="Peptidase_S24"/>
    <property type="match status" value="1"/>
</dbReference>
<dbReference type="SUPFAM" id="SSF51306">
    <property type="entry name" value="LexA/Signal peptidase"/>
    <property type="match status" value="1"/>
</dbReference>
<keyword evidence="2" id="KW-0227">DNA damage</keyword>
<dbReference type="GO" id="GO:0009432">
    <property type="term" value="P:SOS response"/>
    <property type="evidence" value="ECO:0007669"/>
    <property type="project" value="UniProtKB-KW"/>
</dbReference>
<gene>
    <name evidence="9" type="ORF">PFR_JS10_1863</name>
</gene>
<dbReference type="InterPro" id="IPR036286">
    <property type="entry name" value="LexA/Signal_pep-like_sf"/>
</dbReference>
<dbReference type="InterPro" id="IPR015927">
    <property type="entry name" value="Peptidase_S24_S26A/B/C"/>
</dbReference>
<dbReference type="EMBL" id="LT576035">
    <property type="protein sequence ID" value="SBN39506.1"/>
    <property type="molecule type" value="Genomic_DNA"/>
</dbReference>
<accession>A0A2C7AT95</accession>
<keyword evidence="5" id="KW-0234">DNA repair</keyword>
<sequence length="163" mass="17142">MAPAVFVLGRVSGPGYGVGMFGRVEVVGPVAAETAAVGVPMATESVPAGWPSPAADYFDGDVDLNEHLLVNRPASFIVRVAGDSMIGAGIFDGDELVVDRSLDPVDGDVVIAVVDNELTVKTLHLGESGPELRPENPAYPVIRPISDLRVWGVVTTCLHHLHH</sequence>
<dbReference type="NCBIfam" id="NF007621">
    <property type="entry name" value="PRK10276.1"/>
    <property type="match status" value="1"/>
</dbReference>
<keyword evidence="3 7" id="KW-0378">Hydrolase</keyword>
<dbReference type="Gene3D" id="2.10.109.10">
    <property type="entry name" value="Umud Fragment, subunit A"/>
    <property type="match status" value="1"/>
</dbReference>
<evidence type="ECO:0000259" key="8">
    <source>
        <dbReference type="Pfam" id="PF00717"/>
    </source>
</evidence>
<feature type="domain" description="Peptidase S24/S26A/S26B/S26C" evidence="8">
    <location>
        <begin position="44"/>
        <end position="154"/>
    </location>
</feature>
<name>A0A2C7AT95_9ACTN</name>
<dbReference type="PANTHER" id="PTHR33516:SF2">
    <property type="entry name" value="LEXA REPRESSOR-RELATED"/>
    <property type="match status" value="1"/>
</dbReference>
<evidence type="ECO:0000313" key="9">
    <source>
        <dbReference type="EMBL" id="SBN39506.1"/>
    </source>
</evidence>
<dbReference type="InterPro" id="IPR050077">
    <property type="entry name" value="LexA_repressor"/>
</dbReference>
<evidence type="ECO:0000256" key="5">
    <source>
        <dbReference type="ARBA" id="ARBA00023204"/>
    </source>
</evidence>
<dbReference type="GO" id="GO:0016787">
    <property type="term" value="F:hydrolase activity"/>
    <property type="evidence" value="ECO:0007669"/>
    <property type="project" value="UniProtKB-KW"/>
</dbReference>
<organism evidence="9">
    <name type="scientific">Propionibacterium freudenreichii</name>
    <dbReference type="NCBI Taxonomy" id="1744"/>
    <lineage>
        <taxon>Bacteria</taxon>
        <taxon>Bacillati</taxon>
        <taxon>Actinomycetota</taxon>
        <taxon>Actinomycetes</taxon>
        <taxon>Propionibacteriales</taxon>
        <taxon>Propionibacteriaceae</taxon>
        <taxon>Propionibacterium</taxon>
    </lineage>
</organism>
<comment type="similarity">
    <text evidence="1 7">Belongs to the peptidase S24 family.</text>
</comment>
<keyword evidence="4 7" id="KW-0068">Autocatalytic cleavage</keyword>
<dbReference type="AlphaFoldDB" id="A0A2C7AT95"/>
<evidence type="ECO:0000256" key="1">
    <source>
        <dbReference type="ARBA" id="ARBA00007484"/>
    </source>
</evidence>
<evidence type="ECO:0000256" key="2">
    <source>
        <dbReference type="ARBA" id="ARBA00022763"/>
    </source>
</evidence>
<evidence type="ECO:0000256" key="7">
    <source>
        <dbReference type="RuleBase" id="RU003991"/>
    </source>
</evidence>
<keyword evidence="6" id="KW-0742">SOS response</keyword>